<name>A0A9W8EFU0_9FUNG</name>
<proteinExistence type="predicted"/>
<feature type="non-terminal residue" evidence="1">
    <location>
        <position position="114"/>
    </location>
</feature>
<gene>
    <name evidence="1" type="ORF">H4R26_005474</name>
</gene>
<comment type="caution">
    <text evidence="1">The sequence shown here is derived from an EMBL/GenBank/DDBJ whole genome shotgun (WGS) entry which is preliminary data.</text>
</comment>
<keyword evidence="2" id="KW-1185">Reference proteome</keyword>
<accession>A0A9W8EFU0</accession>
<dbReference type="EMBL" id="JANBQF010000977">
    <property type="protein sequence ID" value="KAJ1998406.1"/>
    <property type="molecule type" value="Genomic_DNA"/>
</dbReference>
<dbReference type="OrthoDB" id="5534973at2759"/>
<evidence type="ECO:0000313" key="2">
    <source>
        <dbReference type="Proteomes" id="UP001150907"/>
    </source>
</evidence>
<reference evidence="1" key="1">
    <citation type="submission" date="2022-07" db="EMBL/GenBank/DDBJ databases">
        <title>Phylogenomic reconstructions and comparative analyses of Kickxellomycotina fungi.</title>
        <authorList>
            <person name="Reynolds N.K."/>
            <person name="Stajich J.E."/>
            <person name="Barry K."/>
            <person name="Grigoriev I.V."/>
            <person name="Crous P."/>
            <person name="Smith M.E."/>
        </authorList>
    </citation>
    <scope>NUCLEOTIDE SEQUENCE</scope>
    <source>
        <strain evidence="1">IMI 214461</strain>
    </source>
</reference>
<evidence type="ECO:0000313" key="1">
    <source>
        <dbReference type="EMBL" id="KAJ1998406.1"/>
    </source>
</evidence>
<dbReference type="AlphaFoldDB" id="A0A9W8EFU0"/>
<organism evidence="1 2">
    <name type="scientific">Coemansia thaxteri</name>
    <dbReference type="NCBI Taxonomy" id="2663907"/>
    <lineage>
        <taxon>Eukaryota</taxon>
        <taxon>Fungi</taxon>
        <taxon>Fungi incertae sedis</taxon>
        <taxon>Zoopagomycota</taxon>
        <taxon>Kickxellomycotina</taxon>
        <taxon>Kickxellomycetes</taxon>
        <taxon>Kickxellales</taxon>
        <taxon>Kickxellaceae</taxon>
        <taxon>Coemansia</taxon>
    </lineage>
</organism>
<sequence>MCEGVPADIKYLLVKSKLVAPACDEVKGPEESTVDALLDAVVKRYPALYHLERTLASLRTGTTFVSASRDTVVRLDREILDEVGDHPGGPHAVAAAMERVPQYRTAEAEMNAQP</sequence>
<protein>
    <submittedName>
        <fullName evidence="1">Uncharacterized protein</fullName>
    </submittedName>
</protein>
<dbReference type="Proteomes" id="UP001150907">
    <property type="component" value="Unassembled WGS sequence"/>
</dbReference>